<reference evidence="1 2" key="1">
    <citation type="journal article" date="2013" name="Nat. Commun.">
        <title>The evolution and pathogenic mechanisms of the rice sheath blight pathogen.</title>
        <authorList>
            <person name="Zheng A."/>
            <person name="Lin R."/>
            <person name="Xu L."/>
            <person name="Qin P."/>
            <person name="Tang C."/>
            <person name="Ai P."/>
            <person name="Zhang D."/>
            <person name="Liu Y."/>
            <person name="Sun Z."/>
            <person name="Feng H."/>
            <person name="Wang Y."/>
            <person name="Chen Y."/>
            <person name="Liang X."/>
            <person name="Fu R."/>
            <person name="Li Q."/>
            <person name="Zhang J."/>
            <person name="Yu X."/>
            <person name="Xie Z."/>
            <person name="Ding L."/>
            <person name="Guan P."/>
            <person name="Tang J."/>
            <person name="Liang Y."/>
            <person name="Wang S."/>
            <person name="Deng Q."/>
            <person name="Li S."/>
            <person name="Zhu J."/>
            <person name="Wang L."/>
            <person name="Liu H."/>
            <person name="Li P."/>
        </authorList>
    </citation>
    <scope>NUCLEOTIDE SEQUENCE [LARGE SCALE GENOMIC DNA]</scope>
    <source>
        <strain evidence="2">AG-1 IA</strain>
    </source>
</reference>
<evidence type="ECO:0000313" key="1">
    <source>
        <dbReference type="EMBL" id="ELU44966.1"/>
    </source>
</evidence>
<dbReference type="EMBL" id="AFRT01000233">
    <property type="protein sequence ID" value="ELU44966.1"/>
    <property type="molecule type" value="Genomic_DNA"/>
</dbReference>
<organism evidence="1 2">
    <name type="scientific">Thanatephorus cucumeris (strain AG1-IA)</name>
    <name type="common">Rice sheath blight fungus</name>
    <name type="synonym">Rhizoctonia solani</name>
    <dbReference type="NCBI Taxonomy" id="983506"/>
    <lineage>
        <taxon>Eukaryota</taxon>
        <taxon>Fungi</taxon>
        <taxon>Dikarya</taxon>
        <taxon>Basidiomycota</taxon>
        <taxon>Agaricomycotina</taxon>
        <taxon>Agaricomycetes</taxon>
        <taxon>Cantharellales</taxon>
        <taxon>Ceratobasidiaceae</taxon>
        <taxon>Rhizoctonia</taxon>
        <taxon>Rhizoctonia solani AG-1</taxon>
    </lineage>
</organism>
<name>L8X3T0_THACA</name>
<dbReference type="HOGENOM" id="CLU_2887384_0_0_1"/>
<gene>
    <name evidence="1" type="ORF">AG1IA_01003</name>
</gene>
<sequence>MPSRYFVPRAACPRSARRISPDICVTERFSVRPRLAYPGNHLSASWNVGEIANCVQCHKCAPV</sequence>
<accession>L8X3T0</accession>
<dbReference type="Proteomes" id="UP000011668">
    <property type="component" value="Unassembled WGS sequence"/>
</dbReference>
<proteinExistence type="predicted"/>
<keyword evidence="2" id="KW-1185">Reference proteome</keyword>
<dbReference type="AlphaFoldDB" id="L8X3T0"/>
<protein>
    <submittedName>
        <fullName evidence="1">Uncharacterized protein</fullName>
    </submittedName>
</protein>
<comment type="caution">
    <text evidence="1">The sequence shown here is derived from an EMBL/GenBank/DDBJ whole genome shotgun (WGS) entry which is preliminary data.</text>
</comment>
<evidence type="ECO:0000313" key="2">
    <source>
        <dbReference type="Proteomes" id="UP000011668"/>
    </source>
</evidence>